<feature type="region of interest" description="Disordered" evidence="3">
    <location>
        <begin position="721"/>
        <end position="770"/>
    </location>
</feature>
<dbReference type="Proteomes" id="UP000321424">
    <property type="component" value="Unassembled WGS sequence"/>
</dbReference>
<comment type="cofactor">
    <cofactor evidence="2">
        <name>Mg(2+)</name>
        <dbReference type="ChEBI" id="CHEBI:18420"/>
    </cofactor>
</comment>
<keyword evidence="5" id="KW-1185">Reference proteome</keyword>
<evidence type="ECO:0000256" key="1">
    <source>
        <dbReference type="ARBA" id="ARBA00023239"/>
    </source>
</evidence>
<evidence type="ECO:0000313" key="5">
    <source>
        <dbReference type="Proteomes" id="UP000321424"/>
    </source>
</evidence>
<dbReference type="SUPFAM" id="SSF48576">
    <property type="entry name" value="Terpenoid synthases"/>
    <property type="match status" value="2"/>
</dbReference>
<comment type="similarity">
    <text evidence="2">Belongs to the terpene synthase family.</text>
</comment>
<dbReference type="PANTHER" id="PTHR35201">
    <property type="entry name" value="TERPENE SYNTHASE"/>
    <property type="match status" value="1"/>
</dbReference>
<dbReference type="RefSeq" id="WP_186818638.1">
    <property type="nucleotide sequence ID" value="NZ_BJXA01000040.1"/>
</dbReference>
<dbReference type="InterPro" id="IPR008949">
    <property type="entry name" value="Isoprenoid_synthase_dom_sf"/>
</dbReference>
<keyword evidence="1 2" id="KW-0456">Lyase</keyword>
<dbReference type="EC" id="4.2.3.-" evidence="2"/>
<dbReference type="GO" id="GO:0046872">
    <property type="term" value="F:metal ion binding"/>
    <property type="evidence" value="ECO:0007669"/>
    <property type="project" value="UniProtKB-KW"/>
</dbReference>
<dbReference type="SFLD" id="SFLDS00005">
    <property type="entry name" value="Isoprenoid_Synthase_Type_I"/>
    <property type="match status" value="2"/>
</dbReference>
<accession>A0A511MKR9</accession>
<organism evidence="4 5">
    <name type="scientific">Nocardia ninae NBRC 108245</name>
    <dbReference type="NCBI Taxonomy" id="1210091"/>
    <lineage>
        <taxon>Bacteria</taxon>
        <taxon>Bacillati</taxon>
        <taxon>Actinomycetota</taxon>
        <taxon>Actinomycetes</taxon>
        <taxon>Mycobacteriales</taxon>
        <taxon>Nocardiaceae</taxon>
        <taxon>Nocardia</taxon>
    </lineage>
</organism>
<keyword evidence="2" id="KW-0460">Magnesium</keyword>
<sequence>MQPFELPDFYMPYPARLNPHVDIAREHTRVWSETMGFFEPQEGHHIWDEADLERHDYGLLCAYTHPDCDSQELSLITDWYVWVFYFDDHFLELFKRTRDTEGARKYLARLRDFMPLAGAPMPEPTNPVERGLADLWVRTVPAMELDWRQRFVATTTALLEESRWELANITEGRIANPIEYIEMRRKVGGAPWSANLVEHAVGAAVPPELAATRPLEVLRDTFADGVHLRNDIFSYEREVRQEGENANGILVVERFFGYETQRAADVVNDLLTSRLQQFEHTALTELPMLFAEYAVEPQDQAAVAAYAKGLQDWQSGGHEWHMRSSRYMNKGGMVASDPLSRLFKPIGLGSTAVHLFTPTALGANRIKNFTRPRFEQVGPTALPELYLPYQLQLNPLVDLARKNLLLWGAQVGFHEPVAALGGRALWRPVDLAEFDFALCSAGLDPDATLAELDLSANWLAWGTYIDDYYPQVFAARKDMVAAKLQGKRFAAFMPLDSEATPPAANAMERALADLWHRTTSVLDAEQRREFHRAVTAFLASCEWEVANDIANRIPDPVDYVEMRRRTFGSDLTMALSRFSHGHLVPPEVYRTQTILDLEHTASDYATMVNDLFSYHKETQYEGDFHNAVRVMQNFFDCGPEDGVAIVNDLLTARMQQFERIVGSELPALYDEYELGPDVRDSLDRRAAELQDWMAGIVHWHISCGRYKEAQLEDRYRRVDVPEPPVAEDPAPGPTTPAAFSLRPTGLGTGAVHIDGLGRMPTNPALSTVSP</sequence>
<gene>
    <name evidence="4" type="ORF">NN4_52560</name>
</gene>
<evidence type="ECO:0000313" key="4">
    <source>
        <dbReference type="EMBL" id="GEM40737.1"/>
    </source>
</evidence>
<dbReference type="AlphaFoldDB" id="A0A511MKR9"/>
<dbReference type="PANTHER" id="PTHR35201:SF4">
    <property type="entry name" value="BETA-PINACENE SYNTHASE-RELATED"/>
    <property type="match status" value="1"/>
</dbReference>
<name>A0A511MKR9_9NOCA</name>
<reference evidence="4 5" key="1">
    <citation type="submission" date="2019-07" db="EMBL/GenBank/DDBJ databases">
        <title>Whole genome shotgun sequence of Nocardia ninae NBRC 108245.</title>
        <authorList>
            <person name="Hosoyama A."/>
            <person name="Uohara A."/>
            <person name="Ohji S."/>
            <person name="Ichikawa N."/>
        </authorList>
    </citation>
    <scope>NUCLEOTIDE SEQUENCE [LARGE SCALE GENOMIC DNA]</scope>
    <source>
        <strain evidence="4 5">NBRC 108245</strain>
    </source>
</reference>
<dbReference type="EMBL" id="BJXA01000040">
    <property type="protein sequence ID" value="GEM40737.1"/>
    <property type="molecule type" value="Genomic_DNA"/>
</dbReference>
<dbReference type="Gene3D" id="1.10.600.10">
    <property type="entry name" value="Farnesyl Diphosphate Synthase"/>
    <property type="match status" value="2"/>
</dbReference>
<protein>
    <recommendedName>
        <fullName evidence="2">Terpene synthase</fullName>
        <ecNumber evidence="2">4.2.3.-</ecNumber>
    </recommendedName>
</protein>
<comment type="caution">
    <text evidence="4">The sequence shown here is derived from an EMBL/GenBank/DDBJ whole genome shotgun (WGS) entry which is preliminary data.</text>
</comment>
<dbReference type="GO" id="GO:0010333">
    <property type="term" value="F:terpene synthase activity"/>
    <property type="evidence" value="ECO:0007669"/>
    <property type="project" value="InterPro"/>
</dbReference>
<proteinExistence type="inferred from homology"/>
<dbReference type="SFLD" id="SFLDG01020">
    <property type="entry name" value="Terpene_Cyclase_Like_2"/>
    <property type="match status" value="2"/>
</dbReference>
<keyword evidence="2" id="KW-0479">Metal-binding</keyword>
<evidence type="ECO:0000256" key="2">
    <source>
        <dbReference type="RuleBase" id="RU366034"/>
    </source>
</evidence>
<dbReference type="Pfam" id="PF19086">
    <property type="entry name" value="Terpene_syn_C_2"/>
    <property type="match status" value="2"/>
</dbReference>
<dbReference type="InterPro" id="IPR034686">
    <property type="entry name" value="Terpene_cyclase-like_2"/>
</dbReference>
<evidence type="ECO:0000256" key="3">
    <source>
        <dbReference type="SAM" id="MobiDB-lite"/>
    </source>
</evidence>
<feature type="compositionally biased region" description="Pro residues" evidence="3">
    <location>
        <begin position="721"/>
        <end position="734"/>
    </location>
</feature>